<accession>A0A9W5T8U3</accession>
<gene>
    <name evidence="4" type="ORF">BaOVIS_007370</name>
</gene>
<evidence type="ECO:0000256" key="1">
    <source>
        <dbReference type="ARBA" id="ARBA00004370"/>
    </source>
</evidence>
<protein>
    <submittedName>
        <fullName evidence="4">NAD-dependent dehydratase, putative</fullName>
    </submittedName>
</protein>
<keyword evidence="3" id="KW-0472">Membrane</keyword>
<comment type="caution">
    <text evidence="4">The sequence shown here is derived from an EMBL/GenBank/DDBJ whole genome shotgun (WGS) entry which is preliminary data.</text>
</comment>
<dbReference type="SUPFAM" id="SSF103506">
    <property type="entry name" value="Mitochondrial carrier"/>
    <property type="match status" value="1"/>
</dbReference>
<evidence type="ECO:0000256" key="2">
    <source>
        <dbReference type="ARBA" id="ARBA00022692"/>
    </source>
</evidence>
<organism evidence="4 5">
    <name type="scientific">Babesia ovis</name>
    <dbReference type="NCBI Taxonomy" id="5869"/>
    <lineage>
        <taxon>Eukaryota</taxon>
        <taxon>Sar</taxon>
        <taxon>Alveolata</taxon>
        <taxon>Apicomplexa</taxon>
        <taxon>Aconoidasida</taxon>
        <taxon>Piroplasmida</taxon>
        <taxon>Babesiidae</taxon>
        <taxon>Babesia</taxon>
    </lineage>
</organism>
<evidence type="ECO:0000313" key="5">
    <source>
        <dbReference type="Proteomes" id="UP001057455"/>
    </source>
</evidence>
<reference evidence="4" key="1">
    <citation type="submission" date="2019-12" db="EMBL/GenBank/DDBJ databases">
        <title>Genome sequence of Babesia ovis.</title>
        <authorList>
            <person name="Yamagishi J."/>
            <person name="Sevinc F."/>
            <person name="Xuan X."/>
        </authorList>
    </citation>
    <scope>NUCLEOTIDE SEQUENCE</scope>
    <source>
        <strain evidence="4">Selcuk</strain>
    </source>
</reference>
<dbReference type="OrthoDB" id="2019556at2759"/>
<name>A0A9W5T8U3_BABOV</name>
<keyword evidence="2" id="KW-0812">Transmembrane</keyword>
<dbReference type="GO" id="GO:0016020">
    <property type="term" value="C:membrane"/>
    <property type="evidence" value="ECO:0007669"/>
    <property type="project" value="UniProtKB-SubCell"/>
</dbReference>
<proteinExistence type="predicted"/>
<keyword evidence="5" id="KW-1185">Reference proteome</keyword>
<dbReference type="Proteomes" id="UP001057455">
    <property type="component" value="Unassembled WGS sequence"/>
</dbReference>
<evidence type="ECO:0000256" key="3">
    <source>
        <dbReference type="ARBA" id="ARBA00023136"/>
    </source>
</evidence>
<evidence type="ECO:0000313" key="4">
    <source>
        <dbReference type="EMBL" id="GFE53333.1"/>
    </source>
</evidence>
<comment type="subcellular location">
    <subcellularLocation>
        <location evidence="1">Membrane</location>
    </subcellularLocation>
</comment>
<dbReference type="AlphaFoldDB" id="A0A9W5T8U3"/>
<sequence length="430" mass="49223">MDKSPTFVQYFSAEGWDDSVTDTVEGSDRTDGYYYTPKINRAQFTENYASIPAEETGKTGGFFSFLRKDYAMSDTSDISDASVVDHGIALPSDATFAGGDASSRRLPRKIIITLRMSDLLRYPLLRLSNCISVIRFQRSILDARAASDNVYRSLPMLPNLFALTSPSGLIFARDLVKSVWHRYGWMGFYRGFGEYVAHRLLTDIMRFIVPRYIAPPASAMCKSIYQSVLSFEPESVRHLRKHYIDEGLLTSEKLSELQTSSFYDFVKRNFEVDWYRFFEESLVELFTYPMLTVSSRMMIYDGPYSLDTATLFKGMLAWDGISTLYRGFAWRLVSLFFDHLLHRHERRSRRFGFAMGSHFTALDQSVPFFLTVGSTISQQLSLIRRCMSSMDGFCAPASSRSILSEFPWLTIAAQMTLAVCVMHLKDRMMD</sequence>
<dbReference type="Gene3D" id="1.50.40.10">
    <property type="entry name" value="Mitochondrial carrier domain"/>
    <property type="match status" value="1"/>
</dbReference>
<dbReference type="EMBL" id="BLIY01000006">
    <property type="protein sequence ID" value="GFE53333.1"/>
    <property type="molecule type" value="Genomic_DNA"/>
</dbReference>
<dbReference type="InterPro" id="IPR023395">
    <property type="entry name" value="MCP_dom_sf"/>
</dbReference>